<gene>
    <name evidence="1" type="ORF">SAMN04489711_1305</name>
</gene>
<organism evidence="1 2">
    <name type="scientific">Paracidovorax wautersii</name>
    <dbReference type="NCBI Taxonomy" id="1177982"/>
    <lineage>
        <taxon>Bacteria</taxon>
        <taxon>Pseudomonadati</taxon>
        <taxon>Pseudomonadota</taxon>
        <taxon>Betaproteobacteria</taxon>
        <taxon>Burkholderiales</taxon>
        <taxon>Comamonadaceae</taxon>
        <taxon>Paracidovorax</taxon>
    </lineage>
</organism>
<accession>A0A1I2HVF1</accession>
<dbReference type="Proteomes" id="UP000199119">
    <property type="component" value="Unassembled WGS sequence"/>
</dbReference>
<protein>
    <submittedName>
        <fullName evidence="1">Uncharacterized protein</fullName>
    </submittedName>
</protein>
<reference evidence="2" key="1">
    <citation type="submission" date="2016-10" db="EMBL/GenBank/DDBJ databases">
        <authorList>
            <person name="Varghese N."/>
            <person name="Submissions S."/>
        </authorList>
    </citation>
    <scope>NUCLEOTIDE SEQUENCE [LARGE SCALE GENOMIC DNA]</scope>
    <source>
        <strain evidence="2">DSM 27981</strain>
    </source>
</reference>
<name>A0A1I2HVF1_9BURK</name>
<proteinExistence type="predicted"/>
<dbReference type="AlphaFoldDB" id="A0A1I2HVF1"/>
<dbReference type="EMBL" id="FONX01000030">
    <property type="protein sequence ID" value="SFF32351.1"/>
    <property type="molecule type" value="Genomic_DNA"/>
</dbReference>
<keyword evidence="2" id="KW-1185">Reference proteome</keyword>
<evidence type="ECO:0000313" key="1">
    <source>
        <dbReference type="EMBL" id="SFF32351.1"/>
    </source>
</evidence>
<sequence>MTLEDGTFNRVGEPFYFDERTGITTVLPTTVRVDVFAAAYTPTARLAKLETFEVKRSVSDFRSELRNPAKSQASMALAEASWFVTPAALIDPAEVPAGFGLLEEVAPGRFMAVKRPKRKAQFIPAPDTLMTLIYRRPVFPDAALY</sequence>
<evidence type="ECO:0000313" key="2">
    <source>
        <dbReference type="Proteomes" id="UP000199119"/>
    </source>
</evidence>